<dbReference type="EC" id="7.-.-.-" evidence="6"/>
<evidence type="ECO:0000256" key="7">
    <source>
        <dbReference type="SAM" id="Phobius"/>
    </source>
</evidence>
<accession>A0A1H4FJV2</accession>
<dbReference type="PANTHER" id="PTHR36118">
    <property type="entry name" value="ION-TRANSLOCATING OXIDOREDUCTASE COMPLEX SUBUNIT G"/>
    <property type="match status" value="1"/>
</dbReference>
<name>A0A1H4FJV2_9GAMM</name>
<keyword evidence="6" id="KW-1278">Translocase</keyword>
<dbReference type="InterPro" id="IPR010209">
    <property type="entry name" value="Ion_transpt_RnfG/RsxG"/>
</dbReference>
<dbReference type="Pfam" id="PF04205">
    <property type="entry name" value="FMN_bind"/>
    <property type="match status" value="1"/>
</dbReference>
<evidence type="ECO:0000256" key="5">
    <source>
        <dbReference type="ARBA" id="ARBA00022982"/>
    </source>
</evidence>
<organism evidence="9 10">
    <name type="scientific">Marinobacterium iners DSM 11526</name>
    <dbReference type="NCBI Taxonomy" id="1122198"/>
    <lineage>
        <taxon>Bacteria</taxon>
        <taxon>Pseudomonadati</taxon>
        <taxon>Pseudomonadota</taxon>
        <taxon>Gammaproteobacteria</taxon>
        <taxon>Oceanospirillales</taxon>
        <taxon>Oceanospirillaceae</taxon>
        <taxon>Marinobacterium</taxon>
    </lineage>
</organism>
<evidence type="ECO:0000256" key="2">
    <source>
        <dbReference type="ARBA" id="ARBA00022553"/>
    </source>
</evidence>
<evidence type="ECO:0000256" key="1">
    <source>
        <dbReference type="ARBA" id="ARBA00022448"/>
    </source>
</evidence>
<dbReference type="GO" id="GO:0005886">
    <property type="term" value="C:plasma membrane"/>
    <property type="evidence" value="ECO:0007669"/>
    <property type="project" value="UniProtKB-SubCell"/>
</dbReference>
<keyword evidence="6" id="KW-1003">Cell membrane</keyword>
<evidence type="ECO:0000313" key="9">
    <source>
        <dbReference type="EMBL" id="SEA97576.1"/>
    </source>
</evidence>
<keyword evidence="6" id="KW-0997">Cell inner membrane</keyword>
<comment type="similarity">
    <text evidence="6">Belongs to the RnfG family.</text>
</comment>
<dbReference type="PIRSF" id="PIRSF006091">
    <property type="entry name" value="E_trnsport_RnfG"/>
    <property type="match status" value="1"/>
</dbReference>
<dbReference type="NCBIfam" id="TIGR01947">
    <property type="entry name" value="rnfG"/>
    <property type="match status" value="1"/>
</dbReference>
<feature type="transmembrane region" description="Helical" evidence="7">
    <location>
        <begin position="12"/>
        <end position="31"/>
    </location>
</feature>
<keyword evidence="3 6" id="KW-0285">Flavoprotein</keyword>
<keyword evidence="1 6" id="KW-0813">Transport</keyword>
<dbReference type="STRING" id="1122198.SAMN02745729_111104"/>
<dbReference type="EMBL" id="FNRJ01000011">
    <property type="protein sequence ID" value="SEA97576.1"/>
    <property type="molecule type" value="Genomic_DNA"/>
</dbReference>
<protein>
    <recommendedName>
        <fullName evidence="6">Ion-translocating oxidoreductase complex subunit G</fullName>
        <ecNumber evidence="6">7.-.-.-</ecNumber>
    </recommendedName>
    <alternativeName>
        <fullName evidence="6">Rnf electron transport complex subunit G</fullName>
    </alternativeName>
</protein>
<dbReference type="NCBIfam" id="NF002519">
    <property type="entry name" value="PRK01908.1"/>
    <property type="match status" value="1"/>
</dbReference>
<keyword evidence="6 7" id="KW-0812">Transmembrane</keyword>
<keyword evidence="2 6" id="KW-0597">Phosphoprotein</keyword>
<dbReference type="PANTHER" id="PTHR36118:SF1">
    <property type="entry name" value="ION-TRANSLOCATING OXIDOREDUCTASE COMPLEX SUBUNIT G"/>
    <property type="match status" value="1"/>
</dbReference>
<comment type="function">
    <text evidence="6">Part of a membrane-bound complex that couples electron transfer with translocation of ions across the membrane.</text>
</comment>
<dbReference type="GO" id="GO:0022900">
    <property type="term" value="P:electron transport chain"/>
    <property type="evidence" value="ECO:0007669"/>
    <property type="project" value="UniProtKB-UniRule"/>
</dbReference>
<dbReference type="OrthoDB" id="9784165at2"/>
<keyword evidence="4 6" id="KW-0288">FMN</keyword>
<proteinExistence type="inferred from homology"/>
<keyword evidence="6 7" id="KW-1133">Transmembrane helix</keyword>
<evidence type="ECO:0000259" key="8">
    <source>
        <dbReference type="SMART" id="SM00900"/>
    </source>
</evidence>
<dbReference type="InterPro" id="IPR007329">
    <property type="entry name" value="FMN-bd"/>
</dbReference>
<feature type="domain" description="FMN-binding" evidence="8">
    <location>
        <begin position="103"/>
        <end position="195"/>
    </location>
</feature>
<dbReference type="RefSeq" id="WP_091827127.1">
    <property type="nucleotide sequence ID" value="NZ_FNRJ01000011.1"/>
</dbReference>
<sequence length="218" mass="23386">MNEVFQAIRNNALAIGIFAIVTAAVIAFTQLSTRERIAHNKAEFQARALYEIVPREIDPDLLSHEIQLSAAPELGYPSGSTGWQAINSGEVVTVLLPVIAPDGYSGNIELLIGVNADSSLAGVRVLSHKETPGLGDKIELAKSDWILAFEGAHMAVNRDENWAVKKDGGRFDQFTGATITPRAIVNATARTIEFFRAHRAQLLQPVTANAASAAGVTQ</sequence>
<keyword evidence="5 6" id="KW-0249">Electron transport</keyword>
<comment type="subcellular location">
    <subcellularLocation>
        <location evidence="6">Cell inner membrane</location>
        <topology evidence="6">Single-pass membrane protein</topology>
    </subcellularLocation>
</comment>
<reference evidence="10" key="1">
    <citation type="submission" date="2016-10" db="EMBL/GenBank/DDBJ databases">
        <authorList>
            <person name="Varghese N."/>
            <person name="Submissions S."/>
        </authorList>
    </citation>
    <scope>NUCLEOTIDE SEQUENCE [LARGE SCALE GENOMIC DNA]</scope>
    <source>
        <strain evidence="10">DSM 11526</strain>
    </source>
</reference>
<dbReference type="GO" id="GO:0010181">
    <property type="term" value="F:FMN binding"/>
    <property type="evidence" value="ECO:0007669"/>
    <property type="project" value="InterPro"/>
</dbReference>
<keyword evidence="6 7" id="KW-0472">Membrane</keyword>
<evidence type="ECO:0000256" key="4">
    <source>
        <dbReference type="ARBA" id="ARBA00022643"/>
    </source>
</evidence>
<dbReference type="Proteomes" id="UP000242469">
    <property type="component" value="Unassembled WGS sequence"/>
</dbReference>
<evidence type="ECO:0000256" key="3">
    <source>
        <dbReference type="ARBA" id="ARBA00022630"/>
    </source>
</evidence>
<comment type="cofactor">
    <cofactor evidence="6">
        <name>FMN</name>
        <dbReference type="ChEBI" id="CHEBI:58210"/>
    </cofactor>
</comment>
<evidence type="ECO:0000256" key="6">
    <source>
        <dbReference type="HAMAP-Rule" id="MF_00479"/>
    </source>
</evidence>
<dbReference type="GO" id="GO:0009055">
    <property type="term" value="F:electron transfer activity"/>
    <property type="evidence" value="ECO:0007669"/>
    <property type="project" value="InterPro"/>
</dbReference>
<keyword evidence="10" id="KW-1185">Reference proteome</keyword>
<gene>
    <name evidence="6" type="primary">rnfG</name>
    <name evidence="9" type="ORF">SAMN02745729_111104</name>
</gene>
<dbReference type="HAMAP" id="MF_00479">
    <property type="entry name" value="RsxG_RnfG"/>
    <property type="match status" value="1"/>
</dbReference>
<dbReference type="SMART" id="SM00900">
    <property type="entry name" value="FMN_bind"/>
    <property type="match status" value="1"/>
</dbReference>
<comment type="subunit">
    <text evidence="6">The complex is composed of six subunits: RnfA, RnfB, RnfC, RnfD, RnfE and RnfG.</text>
</comment>
<evidence type="ECO:0000313" key="10">
    <source>
        <dbReference type="Proteomes" id="UP000242469"/>
    </source>
</evidence>
<dbReference type="AlphaFoldDB" id="A0A1H4FJV2"/>
<feature type="modified residue" description="FMN phosphoryl threonine" evidence="6">
    <location>
        <position position="178"/>
    </location>
</feature>